<dbReference type="AlphaFoldDB" id="A0A5Q2MVU5"/>
<evidence type="ECO:0000313" key="2">
    <source>
        <dbReference type="Proteomes" id="UP000366051"/>
    </source>
</evidence>
<evidence type="ECO:0000313" key="1">
    <source>
        <dbReference type="EMBL" id="QGG46377.1"/>
    </source>
</evidence>
<keyword evidence="2" id="KW-1185">Reference proteome</keyword>
<protein>
    <submittedName>
        <fullName evidence="1">Putative membrane protein</fullName>
    </submittedName>
</protein>
<proteinExistence type="predicted"/>
<dbReference type="PROSITE" id="PS51257">
    <property type="entry name" value="PROKAR_LIPOPROTEIN"/>
    <property type="match status" value="1"/>
</dbReference>
<organism evidence="1 2">
    <name type="scientific">Heliorestis convoluta</name>
    <dbReference type="NCBI Taxonomy" id="356322"/>
    <lineage>
        <taxon>Bacteria</taxon>
        <taxon>Bacillati</taxon>
        <taxon>Bacillota</taxon>
        <taxon>Clostridia</taxon>
        <taxon>Eubacteriales</taxon>
        <taxon>Heliobacteriaceae</taxon>
        <taxon>Heliorestis</taxon>
    </lineage>
</organism>
<gene>
    <name evidence="1" type="ORF">FTV88_0198</name>
</gene>
<accession>A0A5Q2MVU5</accession>
<dbReference type="Proteomes" id="UP000366051">
    <property type="component" value="Chromosome"/>
</dbReference>
<reference evidence="2" key="1">
    <citation type="submission" date="2019-11" db="EMBL/GenBank/DDBJ databases">
        <title>Genome sequence of Heliorestis convoluta strain HH, an alkaliphilic and minimalistic phototrophic bacterium from a soda lake in Egypt.</title>
        <authorList>
            <person name="Dewey E.D."/>
            <person name="Stokes L.M."/>
            <person name="Burchell B.M."/>
            <person name="Shaffer K.N."/>
            <person name="Huntington A.M."/>
            <person name="Baker J.M."/>
            <person name="Nadendla S."/>
            <person name="Giglio M.G."/>
            <person name="Touchman J.W."/>
            <person name="Blankenship R.E."/>
            <person name="Madigan M.T."/>
            <person name="Sattley W.M."/>
        </authorList>
    </citation>
    <scope>NUCLEOTIDE SEQUENCE [LARGE SCALE GENOMIC DNA]</scope>
    <source>
        <strain evidence="2">HH</strain>
    </source>
</reference>
<dbReference type="RefSeq" id="WP_153723963.1">
    <property type="nucleotide sequence ID" value="NZ_CP045875.1"/>
</dbReference>
<sequence>MRILTVFVCGIFLFIILSGCTNSATHTEKELKVNESVDKKVNSEQVTMSEAEYLIQSATSDLDSVERLNWAVKSITTLSGYKPNDDKWKKELDNIILQVSNELESYKKINPPKNYSEHHKEIQKGLAAEELFFKTLKSYAESGYSYVRINSDITLMDYLEASLKHANNARNIVETYRKSKIDDQVNQRIQ</sequence>
<dbReference type="KEGG" id="hcv:FTV88_0198"/>
<dbReference type="EMBL" id="CP045875">
    <property type="protein sequence ID" value="QGG46377.1"/>
    <property type="molecule type" value="Genomic_DNA"/>
</dbReference>
<name>A0A5Q2MVU5_9FIRM</name>